<keyword evidence="3" id="KW-1185">Reference proteome</keyword>
<name>A0A7C9GNT7_9SPHN</name>
<organism evidence="2 3">
    <name type="scientific">Sandarakinorhabdus fusca</name>
    <dbReference type="NCBI Taxonomy" id="1439888"/>
    <lineage>
        <taxon>Bacteria</taxon>
        <taxon>Pseudomonadati</taxon>
        <taxon>Pseudomonadota</taxon>
        <taxon>Alphaproteobacteria</taxon>
        <taxon>Sphingomonadales</taxon>
        <taxon>Sphingosinicellaceae</taxon>
        <taxon>Sandarakinorhabdus</taxon>
    </lineage>
</organism>
<dbReference type="NCBIfam" id="TIGR02914">
    <property type="entry name" value="EpsI_fam"/>
    <property type="match status" value="1"/>
</dbReference>
<dbReference type="InterPro" id="IPR014263">
    <property type="entry name" value="Methanolan_biosynth_EpsI"/>
</dbReference>
<dbReference type="Pfam" id="PF11984">
    <property type="entry name" value="DUF3485"/>
    <property type="match status" value="1"/>
</dbReference>
<dbReference type="NCBIfam" id="NF045608">
    <property type="entry name" value="EpsI_type_V"/>
    <property type="match status" value="1"/>
</dbReference>
<dbReference type="Proteomes" id="UP000481327">
    <property type="component" value="Unassembled WGS sequence"/>
</dbReference>
<proteinExistence type="predicted"/>
<evidence type="ECO:0000313" key="2">
    <source>
        <dbReference type="EMBL" id="MQT16513.1"/>
    </source>
</evidence>
<evidence type="ECO:0000259" key="1">
    <source>
        <dbReference type="Pfam" id="PF11984"/>
    </source>
</evidence>
<feature type="domain" description="Methanolan biosynthesis EpsI" evidence="1">
    <location>
        <begin position="7"/>
        <end position="212"/>
    </location>
</feature>
<sequence length="229" mass="25596">MNRRDILLGGGLIAAAASAEVLRPRDRLVLLPEGRALEEIVPKKIGSWRPIESDAFVLPKTEGSLADRLYNQTLTRFYEAPDRRPVMLVIAYGAVQNDLLQLHRPETCYSAVGFAISDSRPGLVRLSDSAKLPTRELTARSETRVEPILYWTRIGDDLPTTGREQRWVKLRQQMRGYLADGVLVRMSTVGEPSAATFVELGDFARIMMETMKPADRPAFIGRRLAGEMA</sequence>
<protein>
    <submittedName>
        <fullName evidence="2">EpsI family protein</fullName>
    </submittedName>
</protein>
<dbReference type="InterPro" id="IPR054654">
    <property type="entry name" value="EpsI_type_V_pred"/>
</dbReference>
<dbReference type="OrthoDB" id="8208147at2"/>
<comment type="caution">
    <text evidence="2">The sequence shown here is derived from an EMBL/GenBank/DDBJ whole genome shotgun (WGS) entry which is preliminary data.</text>
</comment>
<dbReference type="RefSeq" id="WP_152576904.1">
    <property type="nucleotide sequence ID" value="NZ_JAATJI010000001.1"/>
</dbReference>
<accession>A0A7C9GNT7</accession>
<dbReference type="AlphaFoldDB" id="A0A7C9GNT7"/>
<evidence type="ECO:0000313" key="3">
    <source>
        <dbReference type="Proteomes" id="UP000481327"/>
    </source>
</evidence>
<reference evidence="2 3" key="1">
    <citation type="submission" date="2019-09" db="EMBL/GenBank/DDBJ databases">
        <title>Polymorphobacter sp. isolated from a lake in China.</title>
        <authorList>
            <person name="Liu Z."/>
        </authorList>
    </citation>
    <scope>NUCLEOTIDE SEQUENCE [LARGE SCALE GENOMIC DNA]</scope>
    <source>
        <strain evidence="2 3">D40P</strain>
    </source>
</reference>
<dbReference type="EMBL" id="WIOL01000001">
    <property type="protein sequence ID" value="MQT16513.1"/>
    <property type="molecule type" value="Genomic_DNA"/>
</dbReference>
<gene>
    <name evidence="2" type="primary">epsI</name>
    <name evidence="2" type="ORF">F3168_04475</name>
</gene>